<gene>
    <name evidence="2" type="ORF">B0T46_02350</name>
</gene>
<reference evidence="2 3" key="1">
    <citation type="journal article" date="2016" name="Antonie Van Leeuwenhoek">
        <title>Nocardia donostiensis sp. nov., isolated from human respiratory specimens.</title>
        <authorList>
            <person name="Ercibengoa M."/>
            <person name="Bell M."/>
            <person name="Marimon J.M."/>
            <person name="Humrighouse B."/>
            <person name="Klenk H.P."/>
            <person name="Potter G."/>
            <person name="Perez-Trallero E."/>
        </authorList>
    </citation>
    <scope>NUCLEOTIDE SEQUENCE [LARGE SCALE GENOMIC DNA]</scope>
    <source>
        <strain evidence="2 3">X1655</strain>
    </source>
</reference>
<dbReference type="GO" id="GO:0045881">
    <property type="term" value="P:positive regulation of sporulation resulting in formation of a cellular spore"/>
    <property type="evidence" value="ECO:0007669"/>
    <property type="project" value="TreeGrafter"/>
</dbReference>
<name>A0A1W0B0G8_9NOCA</name>
<accession>A0A1W0B0G8</accession>
<sequence>MPQGLDPGRTAFGAVVDVAVSSLRAPDTPRIDGDDPEHVRSLAEAGAPWPPILVHRQTMRIIDGAHRVRAARLCGHDTIAAILFDGDEREAFVLAVRLNVVHGLPLSRGERRAAALRIIRDYPEWSNRAIAAAAGISDKTVAAVRRSAAELPQSPRRVARNGVVHRLDTAQARRTAMELLRTQPGVPIAEIARRAGISETTVKDVRRRMRRGEDPVPARYRAAPRPRRATPAAASLDIGSEQAGHLESVGRLRRDPAVRHSDSGRQLLRWLEAPGFDCAHWAKVAENLPPYHIAAVIGLARQRAEAWQHFAHLLEQYDAQPAAGRWPLPGTG</sequence>
<comment type="caution">
    <text evidence="2">The sequence shown here is derived from an EMBL/GenBank/DDBJ whole genome shotgun (WGS) entry which is preliminary data.</text>
</comment>
<dbReference type="PANTHER" id="PTHR33375:SF1">
    <property type="entry name" value="CHROMOSOME-PARTITIONING PROTEIN PARB-RELATED"/>
    <property type="match status" value="1"/>
</dbReference>
<dbReference type="Proteomes" id="UP000188836">
    <property type="component" value="Unassembled WGS sequence"/>
</dbReference>
<dbReference type="InterPro" id="IPR036086">
    <property type="entry name" value="ParB/Sulfiredoxin_sf"/>
</dbReference>
<evidence type="ECO:0000313" key="3">
    <source>
        <dbReference type="Proteomes" id="UP000188836"/>
    </source>
</evidence>
<dbReference type="GO" id="GO:0005694">
    <property type="term" value="C:chromosome"/>
    <property type="evidence" value="ECO:0007669"/>
    <property type="project" value="TreeGrafter"/>
</dbReference>
<protein>
    <recommendedName>
        <fullName evidence="1">ParB-like N-terminal domain-containing protein</fullName>
    </recommendedName>
</protein>
<dbReference type="InterPro" id="IPR050336">
    <property type="entry name" value="Chromosome_partition/occlusion"/>
</dbReference>
<evidence type="ECO:0000313" key="2">
    <source>
        <dbReference type="EMBL" id="ONM50300.1"/>
    </source>
</evidence>
<keyword evidence="3" id="KW-1185">Reference proteome</keyword>
<feature type="domain" description="ParB-like N-terminal" evidence="1">
    <location>
        <begin position="16"/>
        <end position="100"/>
    </location>
</feature>
<dbReference type="InterPro" id="IPR003115">
    <property type="entry name" value="ParB_N"/>
</dbReference>
<proteinExistence type="predicted"/>
<dbReference type="STRING" id="1538463.B0T36_06430"/>
<dbReference type="AlphaFoldDB" id="A0A1W0B0G8"/>
<dbReference type="EMBL" id="MUMY01000002">
    <property type="protein sequence ID" value="ONM50300.1"/>
    <property type="molecule type" value="Genomic_DNA"/>
</dbReference>
<dbReference type="PANTHER" id="PTHR33375">
    <property type="entry name" value="CHROMOSOME-PARTITIONING PROTEIN PARB-RELATED"/>
    <property type="match status" value="1"/>
</dbReference>
<evidence type="ECO:0000259" key="1">
    <source>
        <dbReference type="SMART" id="SM00470"/>
    </source>
</evidence>
<dbReference type="SMART" id="SM00470">
    <property type="entry name" value="ParB"/>
    <property type="match status" value="1"/>
</dbReference>
<organism evidence="2 3">
    <name type="scientific">Nocardia donostiensis</name>
    <dbReference type="NCBI Taxonomy" id="1538463"/>
    <lineage>
        <taxon>Bacteria</taxon>
        <taxon>Bacillati</taxon>
        <taxon>Actinomycetota</taxon>
        <taxon>Actinomycetes</taxon>
        <taxon>Mycobacteriales</taxon>
        <taxon>Nocardiaceae</taxon>
        <taxon>Nocardia</taxon>
    </lineage>
</organism>
<dbReference type="GO" id="GO:0007059">
    <property type="term" value="P:chromosome segregation"/>
    <property type="evidence" value="ECO:0007669"/>
    <property type="project" value="TreeGrafter"/>
</dbReference>
<dbReference type="SUPFAM" id="SSF110849">
    <property type="entry name" value="ParB/Sulfiredoxin"/>
    <property type="match status" value="1"/>
</dbReference>
<dbReference type="Pfam" id="PF13384">
    <property type="entry name" value="HTH_23"/>
    <property type="match status" value="1"/>
</dbReference>
<dbReference type="Gene3D" id="3.90.1530.10">
    <property type="entry name" value="Conserved hypothetical protein from pyrococcus furiosus pfu- 392566-001, ParB domain"/>
    <property type="match status" value="1"/>
</dbReference>